<evidence type="ECO:0000313" key="4">
    <source>
        <dbReference type="EMBL" id="APH02543.1"/>
    </source>
</evidence>
<evidence type="ECO:0000256" key="1">
    <source>
        <dbReference type="PIRSR" id="PIRSR637460-1"/>
    </source>
</evidence>
<feature type="disulfide bond" evidence="2">
    <location>
        <begin position="59"/>
        <end position="83"/>
    </location>
</feature>
<dbReference type="CDD" id="cd01823">
    <property type="entry name" value="SEST_like"/>
    <property type="match status" value="1"/>
</dbReference>
<sequence length="356" mass="37434">MRARTLSIVTVVAAAAATVGAGPSTAAPSAPVGARQHFVQLGDSFSSGNGAGGYEEKTCWRSPNNYGARVAQLKGATYTNAACSGGVTADILEPRDLGSPSWRTRTYRIPAGAVDARAQWLARAKEDHLCGTPAQPDFSYVHTISSSASAGDLYTATVRCQLQAAPQIDAVDRSTDAVFVTTGGNDVGFTSIVIDCLVLRAAGSCKARIDAANVELTSLKQRTKEALQAVHDRSGGRAHLYLLGYPHLINTDSFRLSSTYDAGQELSRMQLRGDTLQGAAMAELSRANGGQGGFTFVDVKRDWGGYTHGIDPHVVANNSNAWLVPVLAPGRELKEFVHPTAAGWGASALALADAMR</sequence>
<dbReference type="RefSeq" id="WP_072625682.1">
    <property type="nucleotide sequence ID" value="NZ_CP013290.1"/>
</dbReference>
<dbReference type="EMBL" id="CP013290">
    <property type="protein sequence ID" value="APH02543.1"/>
    <property type="molecule type" value="Genomic_DNA"/>
</dbReference>
<dbReference type="InterPro" id="IPR036514">
    <property type="entry name" value="SGNH_hydro_sf"/>
</dbReference>
<dbReference type="KEGG" id="jte:ASJ30_14210"/>
<dbReference type="Proteomes" id="UP000182938">
    <property type="component" value="Chromosome"/>
</dbReference>
<dbReference type="GO" id="GO:0006629">
    <property type="term" value="P:lipid metabolic process"/>
    <property type="evidence" value="ECO:0007669"/>
    <property type="project" value="TreeGrafter"/>
</dbReference>
<dbReference type="SUPFAM" id="SSF52266">
    <property type="entry name" value="SGNH hydrolase"/>
    <property type="match status" value="2"/>
</dbReference>
<evidence type="ECO:0000313" key="5">
    <source>
        <dbReference type="Proteomes" id="UP000182938"/>
    </source>
</evidence>
<name>A0A1L3MJI0_9MICO</name>
<reference evidence="4 5" key="1">
    <citation type="submission" date="2015-11" db="EMBL/GenBank/DDBJ databases">
        <authorList>
            <person name="Zhang Y."/>
            <person name="Guo Z."/>
        </authorList>
    </citation>
    <scope>NUCLEOTIDE SEQUENCE [LARGE SCALE GENOMIC DNA]</scope>
    <source>
        <strain evidence="4 5">YFY001</strain>
    </source>
</reference>
<accession>A0A1L3MJI0</accession>
<evidence type="ECO:0000256" key="2">
    <source>
        <dbReference type="PIRSR" id="PIRSR637460-2"/>
    </source>
</evidence>
<dbReference type="PANTHER" id="PTHR37981">
    <property type="entry name" value="LIPASE 2"/>
    <property type="match status" value="1"/>
</dbReference>
<feature type="active site" evidence="1">
    <location>
        <position position="338"/>
    </location>
</feature>
<keyword evidence="3" id="KW-0732">Signal</keyword>
<protein>
    <recommendedName>
        <fullName evidence="6">GDSL-like Lipase/Acylhydrolase family protein</fullName>
    </recommendedName>
</protein>
<keyword evidence="2" id="KW-1015">Disulfide bond</keyword>
<proteinExistence type="predicted"/>
<evidence type="ECO:0008006" key="6">
    <source>
        <dbReference type="Google" id="ProtNLM"/>
    </source>
</evidence>
<keyword evidence="5" id="KW-1185">Reference proteome</keyword>
<feature type="active site" description="Nucleophile" evidence="1">
    <location>
        <position position="44"/>
    </location>
</feature>
<feature type="disulfide bond" evidence="2">
    <location>
        <begin position="196"/>
        <end position="205"/>
    </location>
</feature>
<evidence type="ECO:0000256" key="3">
    <source>
        <dbReference type="SAM" id="SignalP"/>
    </source>
</evidence>
<dbReference type="AlphaFoldDB" id="A0A1L3MJI0"/>
<feature type="chain" id="PRO_5039067639" description="GDSL-like Lipase/Acylhydrolase family protein" evidence="3">
    <location>
        <begin position="22"/>
        <end position="356"/>
    </location>
</feature>
<organism evidence="4 5">
    <name type="scientific">Janibacter indicus</name>
    <dbReference type="NCBI Taxonomy" id="857417"/>
    <lineage>
        <taxon>Bacteria</taxon>
        <taxon>Bacillati</taxon>
        <taxon>Actinomycetota</taxon>
        <taxon>Actinomycetes</taxon>
        <taxon>Micrococcales</taxon>
        <taxon>Intrasporangiaceae</taxon>
        <taxon>Janibacter</taxon>
    </lineage>
</organism>
<dbReference type="Gene3D" id="3.40.50.1110">
    <property type="entry name" value="SGNH hydrolase"/>
    <property type="match status" value="1"/>
</dbReference>
<dbReference type="PANTHER" id="PTHR37981:SF1">
    <property type="entry name" value="SGNH HYDROLASE-TYPE ESTERASE DOMAIN-CONTAINING PROTEIN"/>
    <property type="match status" value="1"/>
</dbReference>
<gene>
    <name evidence="4" type="ORF">ASJ30_14210</name>
</gene>
<dbReference type="GO" id="GO:0016788">
    <property type="term" value="F:hydrolase activity, acting on ester bonds"/>
    <property type="evidence" value="ECO:0007669"/>
    <property type="project" value="InterPro"/>
</dbReference>
<feature type="signal peptide" evidence="3">
    <location>
        <begin position="1"/>
        <end position="21"/>
    </location>
</feature>
<dbReference type="InterPro" id="IPR037460">
    <property type="entry name" value="SEST-like"/>
</dbReference>